<dbReference type="SMART" id="SM00285">
    <property type="entry name" value="PBD"/>
    <property type="match status" value="1"/>
</dbReference>
<feature type="domain" description="WH2" evidence="8">
    <location>
        <begin position="502"/>
        <end position="519"/>
    </location>
</feature>
<dbReference type="InterPro" id="IPR000697">
    <property type="entry name" value="WH1/EVH1_dom"/>
</dbReference>
<dbReference type="CTD" id="177616"/>
<accession>Q17795</accession>
<evidence type="ECO:0000313" key="11">
    <source>
        <dbReference type="WormBase" id="C07G1.4a"/>
    </source>
</evidence>
<feature type="region of interest" description="Disordered" evidence="5">
    <location>
        <begin position="1"/>
        <end position="31"/>
    </location>
</feature>
<dbReference type="CDD" id="cd22070">
    <property type="entry name" value="WH2_Pan1-like"/>
    <property type="match status" value="1"/>
</dbReference>
<dbReference type="WormBase" id="C07G1.4a">
    <property type="protein sequence ID" value="CE32572"/>
    <property type="gene ID" value="WBGene00006957"/>
    <property type="gene designation" value="wsp-1"/>
</dbReference>
<keyword evidence="10" id="KW-1185">Reference proteome</keyword>
<dbReference type="GO" id="GO:0034315">
    <property type="term" value="P:regulation of Arp2/3 complex-mediated actin nucleation"/>
    <property type="evidence" value="ECO:0000314"/>
    <property type="project" value="WormBase"/>
</dbReference>
<feature type="compositionally biased region" description="Low complexity" evidence="5">
    <location>
        <begin position="363"/>
        <end position="381"/>
    </location>
</feature>
<dbReference type="GO" id="GO:0005634">
    <property type="term" value="C:nucleus"/>
    <property type="evidence" value="ECO:0007669"/>
    <property type="project" value="UniProtKB-SubCell"/>
</dbReference>
<dbReference type="GO" id="GO:0031647">
    <property type="term" value="P:regulation of protein stability"/>
    <property type="evidence" value="ECO:0000315"/>
    <property type="project" value="WormBase"/>
</dbReference>
<dbReference type="InterPro" id="IPR033927">
    <property type="entry name" value="WASPfam_EVH1"/>
</dbReference>
<protein>
    <submittedName>
        <fullName evidence="9">CRIB domain-containing protein</fullName>
    </submittedName>
</protein>
<dbReference type="Gene3D" id="3.90.810.10">
    <property type="entry name" value="CRIB domain"/>
    <property type="match status" value="1"/>
</dbReference>
<dbReference type="ExpressionAtlas" id="Q17795">
    <property type="expression patterns" value="baseline and differential"/>
</dbReference>
<dbReference type="GO" id="GO:0005938">
    <property type="term" value="C:cell cortex"/>
    <property type="evidence" value="ECO:0000314"/>
    <property type="project" value="WormBase"/>
</dbReference>
<name>Q17795_CAEEL</name>
<keyword evidence="3" id="KW-0677">Repeat</keyword>
<dbReference type="PROSITE" id="PS50229">
    <property type="entry name" value="WH1"/>
    <property type="match status" value="1"/>
</dbReference>
<dbReference type="Gene3D" id="2.30.29.30">
    <property type="entry name" value="Pleckstrin-homology domain (PH domain)/Phosphotyrosine-binding domain (PTB)"/>
    <property type="match status" value="1"/>
</dbReference>
<dbReference type="OrthoDB" id="8963340at2759"/>
<feature type="compositionally biased region" description="Basic and acidic residues" evidence="5">
    <location>
        <begin position="551"/>
        <end position="560"/>
    </location>
</feature>
<dbReference type="Pfam" id="PF00786">
    <property type="entry name" value="PBD"/>
    <property type="match status" value="1"/>
</dbReference>
<dbReference type="UCSC" id="C07G1.4a">
    <property type="organism name" value="c. elegans"/>
</dbReference>
<feature type="compositionally biased region" description="Basic residues" evidence="5">
    <location>
        <begin position="242"/>
        <end position="253"/>
    </location>
</feature>
<evidence type="ECO:0007829" key="12">
    <source>
        <dbReference type="PeptideAtlas" id="Q17795"/>
    </source>
</evidence>
<evidence type="ECO:0000313" key="9">
    <source>
        <dbReference type="EMBL" id="CCD61396.1"/>
    </source>
</evidence>
<feature type="compositionally biased region" description="Polar residues" evidence="5">
    <location>
        <begin position="349"/>
        <end position="358"/>
    </location>
</feature>
<sequence length="607" mass="65108">MSVYPPTPTMSMMNGGVDRKRAKRPPNVGSKELNSQENEMLFALVGSEAVCLTAAVVQLLKSDRGAWRVDLPHGVISLVKDYAQRAYFLRIFDILEERIVWDFKLYKAFRAQSFPQCRKLLAFEQMENGEDGVVIGLNFFSEYEAAEFKEHLERRHAQERKSTSTTRPAHPGMPIVVSSGIGSTPTRQFEITQAYGGTIRGPPMAIGGGQGITQMGTMAAAPQSHTHTDGNASSSGSWFRKDKNKKKDKKSKIKKEDISNPTNFQHKAHVGWNQDSGFSNTVYDDDMDEATKNILKAAGLESNNLNEDDKKFVKKFIAKNYDKYVSVGSLDPSQISSPLPPPIQQHPQMNQSWNQTPVRQYKPSFPSSAPIGSGASSYSTPAAPPPPTRVESHGLAPARPPPPPPSSGTRGIAPSRPLPQAPNYGTPENRPHAVPPPPPPPPPQSFGMAPISSAAPPPPPPPPPMGLPAVGAGAPPPPPPPPPSGAGGPASVLAKLPPAQDGRSNLLAEIQAGKQLRSVQQTADSPKSAGGDARGDVMAQIRQGAQLKHVDAAAEQERRKSTTSGAAGMGGLAGALAKALEERRMNMGIDDTSDDDDDEDDKNEWSD</sequence>
<feature type="region of interest" description="Disordered" evidence="5">
    <location>
        <begin position="551"/>
        <end position="571"/>
    </location>
</feature>
<dbReference type="Proteomes" id="UP000001940">
    <property type="component" value="Chromosome IV"/>
</dbReference>
<dbReference type="PROSITE" id="PS51082">
    <property type="entry name" value="WH2"/>
    <property type="match status" value="2"/>
</dbReference>
<dbReference type="GO" id="GO:0003779">
    <property type="term" value="F:actin binding"/>
    <property type="evidence" value="ECO:0007669"/>
    <property type="project" value="InterPro"/>
</dbReference>
<dbReference type="AGR" id="WB:WBGene00006957"/>
<feature type="domain" description="WH2" evidence="8">
    <location>
        <begin position="533"/>
        <end position="550"/>
    </location>
</feature>
<feature type="compositionally biased region" description="Polar residues" evidence="5">
    <location>
        <begin position="223"/>
        <end position="237"/>
    </location>
</feature>
<evidence type="ECO:0000259" key="7">
    <source>
        <dbReference type="PROSITE" id="PS50229"/>
    </source>
</evidence>
<dbReference type="HOGENOM" id="CLU_015385_3_1_1"/>
<dbReference type="InterPro" id="IPR000095">
    <property type="entry name" value="CRIB_dom"/>
</dbReference>
<dbReference type="SMART" id="SM00246">
    <property type="entry name" value="WH2"/>
    <property type="match status" value="2"/>
</dbReference>
<dbReference type="GeneID" id="177616"/>
<dbReference type="RefSeq" id="NP_741459.2">
    <property type="nucleotide sequence ID" value="NM_171393.5"/>
</dbReference>
<evidence type="ECO:0000256" key="4">
    <source>
        <dbReference type="ARBA" id="ARBA00023242"/>
    </source>
</evidence>
<evidence type="ECO:0000256" key="5">
    <source>
        <dbReference type="SAM" id="MobiDB-lite"/>
    </source>
</evidence>
<dbReference type="PROSITE" id="PS50108">
    <property type="entry name" value="CRIB"/>
    <property type="match status" value="1"/>
</dbReference>
<feature type="domain" description="CRIB" evidence="6">
    <location>
        <begin position="258"/>
        <end position="271"/>
    </location>
</feature>
<evidence type="ECO:0000256" key="3">
    <source>
        <dbReference type="ARBA" id="ARBA00022737"/>
    </source>
</evidence>
<evidence type="ECO:0000259" key="8">
    <source>
        <dbReference type="PROSITE" id="PS51082"/>
    </source>
</evidence>
<dbReference type="CDD" id="cd01205">
    <property type="entry name" value="EVH1_WASP-like"/>
    <property type="match status" value="1"/>
</dbReference>
<dbReference type="SMART" id="SM00461">
    <property type="entry name" value="WH1"/>
    <property type="match status" value="1"/>
</dbReference>
<dbReference type="GO" id="GO:0030864">
    <property type="term" value="C:cortical actin cytoskeleton"/>
    <property type="evidence" value="ECO:0000314"/>
    <property type="project" value="WormBase"/>
</dbReference>
<feature type="compositionally biased region" description="Pro residues" evidence="5">
    <location>
        <begin position="433"/>
        <end position="444"/>
    </location>
</feature>
<comment type="subcellular location">
    <subcellularLocation>
        <location evidence="1">Nucleus</location>
    </subcellularLocation>
</comment>
<gene>
    <name evidence="9 11" type="primary">wsp-1</name>
    <name evidence="11" type="ORF">C07G1.4</name>
    <name evidence="9" type="ORF">CELE_C07G1.4</name>
</gene>
<dbReference type="CDD" id="cd22072">
    <property type="entry name" value="WH2_WAVE-2"/>
    <property type="match status" value="1"/>
</dbReference>
<dbReference type="InterPro" id="IPR003124">
    <property type="entry name" value="WH2_dom"/>
</dbReference>
<dbReference type="GO" id="GO:0031252">
    <property type="term" value="C:cell leading edge"/>
    <property type="evidence" value="ECO:0000314"/>
    <property type="project" value="WormBase"/>
</dbReference>
<proteinExistence type="evidence at protein level"/>
<feature type="compositionally biased region" description="Pro residues" evidence="5">
    <location>
        <begin position="455"/>
        <end position="466"/>
    </location>
</feature>
<keyword evidence="12" id="KW-1267">Proteomics identification</keyword>
<evidence type="ECO:0000259" key="6">
    <source>
        <dbReference type="PROSITE" id="PS50108"/>
    </source>
</evidence>
<feature type="region of interest" description="Disordered" evidence="5">
    <location>
        <begin position="217"/>
        <end position="275"/>
    </location>
</feature>
<keyword evidence="4" id="KW-0539">Nucleus</keyword>
<feature type="region of interest" description="Disordered" evidence="5">
    <location>
        <begin position="154"/>
        <end position="183"/>
    </location>
</feature>
<dbReference type="SMR" id="Q17795"/>
<keyword evidence="2" id="KW-0597">Phosphoprotein</keyword>
<dbReference type="Pfam" id="PF00568">
    <property type="entry name" value="WH1"/>
    <property type="match status" value="1"/>
</dbReference>
<organism evidence="9 10">
    <name type="scientific">Caenorhabditis elegans</name>
    <dbReference type="NCBI Taxonomy" id="6239"/>
    <lineage>
        <taxon>Eukaryota</taxon>
        <taxon>Metazoa</taxon>
        <taxon>Ecdysozoa</taxon>
        <taxon>Nematoda</taxon>
        <taxon>Chromadorea</taxon>
        <taxon>Rhabditida</taxon>
        <taxon>Rhabditina</taxon>
        <taxon>Rhabditomorpha</taxon>
        <taxon>Rhabditoidea</taxon>
        <taxon>Rhabditidae</taxon>
        <taxon>Peloderinae</taxon>
        <taxon>Caenorhabditis</taxon>
    </lineage>
</organism>
<dbReference type="FunFam" id="2.30.29.30:FF:000682">
    <property type="entry name" value="WASP (Actin cytoskeleton modulator) homolog"/>
    <property type="match status" value="1"/>
</dbReference>
<evidence type="ECO:0000313" key="10">
    <source>
        <dbReference type="Proteomes" id="UP000001940"/>
    </source>
</evidence>
<dbReference type="Bgee" id="WBGene00006957">
    <property type="expression patterns" value="Expressed in pharyngeal muscle cell (C elegans) and 4 other cell types or tissues"/>
</dbReference>
<dbReference type="InterPro" id="IPR036936">
    <property type="entry name" value="CRIB_dom_sf"/>
</dbReference>
<evidence type="ECO:0000256" key="1">
    <source>
        <dbReference type="ARBA" id="ARBA00004123"/>
    </source>
</evidence>
<dbReference type="AlphaFoldDB" id="Q17795"/>
<dbReference type="Gene3D" id="6.10.280.150">
    <property type="match status" value="1"/>
</dbReference>
<dbReference type="PANTHER" id="PTHR11202">
    <property type="entry name" value="SPROUTY-RELATED, EVH1 DOMAIN-CONTAINING PROTEIN FAMILY MEMBER"/>
    <property type="match status" value="1"/>
</dbReference>
<feature type="region of interest" description="Disordered" evidence="5">
    <location>
        <begin position="583"/>
        <end position="607"/>
    </location>
</feature>
<dbReference type="EMBL" id="BX284604">
    <property type="protein sequence ID" value="CCD61396.1"/>
    <property type="molecule type" value="Genomic_DNA"/>
</dbReference>
<dbReference type="GO" id="GO:0010631">
    <property type="term" value="P:epithelial cell migration"/>
    <property type="evidence" value="ECO:0000315"/>
    <property type="project" value="WormBase"/>
</dbReference>
<feature type="domain" description="WH1" evidence="7">
    <location>
        <begin position="44"/>
        <end position="159"/>
    </location>
</feature>
<dbReference type="Pfam" id="PF02205">
    <property type="entry name" value="WH2"/>
    <property type="match status" value="2"/>
</dbReference>
<dbReference type="GO" id="GO:0016331">
    <property type="term" value="P:morphogenesis of embryonic epithelium"/>
    <property type="evidence" value="ECO:0000315"/>
    <property type="project" value="WormBase"/>
</dbReference>
<dbReference type="PeptideAtlas" id="Q17795"/>
<dbReference type="IntAct" id="Q17795">
    <property type="interactions" value="12"/>
</dbReference>
<reference evidence="9 10" key="1">
    <citation type="journal article" date="1998" name="Science">
        <title>Genome sequence of the nematode C. elegans: a platform for investigating biology.</title>
        <authorList>
            <consortium name="The C. elegans sequencing consortium"/>
            <person name="Sulson J.E."/>
            <person name="Waterston R."/>
        </authorList>
    </citation>
    <scope>NUCLEOTIDE SEQUENCE [LARGE SCALE GENOMIC DNA]</scope>
    <source>
        <strain evidence="9 10">Bristol N2</strain>
    </source>
</reference>
<feature type="region of interest" description="Disordered" evidence="5">
    <location>
        <begin position="328"/>
        <end position="535"/>
    </location>
</feature>
<dbReference type="SUPFAM" id="SSF50729">
    <property type="entry name" value="PH domain-like"/>
    <property type="match status" value="1"/>
</dbReference>
<dbReference type="PANTHER" id="PTHR11202:SF22">
    <property type="entry name" value="PROTEIN ENABLED"/>
    <property type="match status" value="1"/>
</dbReference>
<feature type="compositionally biased region" description="Pro residues" evidence="5">
    <location>
        <begin position="474"/>
        <end position="484"/>
    </location>
</feature>
<feature type="compositionally biased region" description="Acidic residues" evidence="5">
    <location>
        <begin position="591"/>
        <end position="607"/>
    </location>
</feature>
<evidence type="ECO:0000256" key="2">
    <source>
        <dbReference type="ARBA" id="ARBA00022553"/>
    </source>
</evidence>
<dbReference type="InterPro" id="IPR011993">
    <property type="entry name" value="PH-like_dom_sf"/>
</dbReference>